<dbReference type="EMBL" id="CAXDID020000568">
    <property type="protein sequence ID" value="CAL6103533.1"/>
    <property type="molecule type" value="Genomic_DNA"/>
</dbReference>
<proteinExistence type="predicted"/>
<protein>
    <submittedName>
        <fullName evidence="3">Hypothetical_protein</fullName>
    </submittedName>
</protein>
<accession>A0AA86UJA3</accession>
<evidence type="ECO:0000256" key="1">
    <source>
        <dbReference type="SAM" id="Phobius"/>
    </source>
</evidence>
<reference evidence="2" key="1">
    <citation type="submission" date="2023-06" db="EMBL/GenBank/DDBJ databases">
        <authorList>
            <person name="Kurt Z."/>
        </authorList>
    </citation>
    <scope>NUCLEOTIDE SEQUENCE</scope>
</reference>
<evidence type="ECO:0000313" key="3">
    <source>
        <dbReference type="EMBL" id="CAL6103533.1"/>
    </source>
</evidence>
<reference evidence="3 4" key="2">
    <citation type="submission" date="2024-07" db="EMBL/GenBank/DDBJ databases">
        <authorList>
            <person name="Akdeniz Z."/>
        </authorList>
    </citation>
    <scope>NUCLEOTIDE SEQUENCE [LARGE SCALE GENOMIC DNA]</scope>
</reference>
<keyword evidence="4" id="KW-1185">Reference proteome</keyword>
<comment type="caution">
    <text evidence="2">The sequence shown here is derived from an EMBL/GenBank/DDBJ whole genome shotgun (WGS) entry which is preliminary data.</text>
</comment>
<evidence type="ECO:0000313" key="2">
    <source>
        <dbReference type="EMBL" id="CAI9957924.1"/>
    </source>
</evidence>
<gene>
    <name evidence="2" type="ORF">HINF_LOCUS45569</name>
    <name evidence="3" type="ORF">HINF_LOCUS72189</name>
</gene>
<keyword evidence="1" id="KW-0472">Membrane</keyword>
<keyword evidence="1" id="KW-1133">Transmembrane helix</keyword>
<name>A0AA86UJA3_9EUKA</name>
<dbReference type="EMBL" id="CATOUU010000896">
    <property type="protein sequence ID" value="CAI9957924.1"/>
    <property type="molecule type" value="Genomic_DNA"/>
</dbReference>
<dbReference type="Proteomes" id="UP001642409">
    <property type="component" value="Unassembled WGS sequence"/>
</dbReference>
<evidence type="ECO:0000313" key="4">
    <source>
        <dbReference type="Proteomes" id="UP001642409"/>
    </source>
</evidence>
<dbReference type="AlphaFoldDB" id="A0AA86UJA3"/>
<organism evidence="2">
    <name type="scientific">Hexamita inflata</name>
    <dbReference type="NCBI Taxonomy" id="28002"/>
    <lineage>
        <taxon>Eukaryota</taxon>
        <taxon>Metamonada</taxon>
        <taxon>Diplomonadida</taxon>
        <taxon>Hexamitidae</taxon>
        <taxon>Hexamitinae</taxon>
        <taxon>Hexamita</taxon>
    </lineage>
</organism>
<keyword evidence="1" id="KW-0812">Transmembrane</keyword>
<sequence>MYFLCLARRSFVKILFDYFRLGKCILNLFLSKISKLCITGFRIRFLIIKTQVYSINCITQLQQKSIKIILQIIEKARKCELQWFSERVQEPLLVIKLQRQTIGKTDTVVNVRFLHLIQLGRFIAGTCSQNSSQVWSSIGSLHVDMLFVIIIVVWVSNLTQQYFITFFGIQE</sequence>
<feature type="transmembrane region" description="Helical" evidence="1">
    <location>
        <begin position="134"/>
        <end position="155"/>
    </location>
</feature>